<reference evidence="2" key="1">
    <citation type="submission" date="2020-02" db="EMBL/GenBank/DDBJ databases">
        <authorList>
            <person name="Meier V. D."/>
        </authorList>
    </citation>
    <scope>NUCLEOTIDE SEQUENCE</scope>
    <source>
        <strain evidence="2">AVDCRST_MAG49</strain>
    </source>
</reference>
<sequence length="152" mass="15674">MSILSGVGAGFSALWRSAPRGATGTGTVNAPTGVGGAAAAAGRGRRRRAGRRGPLGAAGGRVCVGRSLLRPRGSGEGIHGPFAIRQHRRAHVASRARLLCRRRWPLASAGPYYGFPKQVELVACRMPCESQCTRSVRIGAIGRPPLGSVPGG</sequence>
<evidence type="ECO:0000256" key="1">
    <source>
        <dbReference type="SAM" id="MobiDB-lite"/>
    </source>
</evidence>
<organism evidence="2">
    <name type="scientific">uncultured Thermomicrobiales bacterium</name>
    <dbReference type="NCBI Taxonomy" id="1645740"/>
    <lineage>
        <taxon>Bacteria</taxon>
        <taxon>Pseudomonadati</taxon>
        <taxon>Thermomicrobiota</taxon>
        <taxon>Thermomicrobia</taxon>
        <taxon>Thermomicrobiales</taxon>
        <taxon>environmental samples</taxon>
    </lineage>
</organism>
<feature type="compositionally biased region" description="Low complexity" evidence="1">
    <location>
        <begin position="22"/>
        <end position="42"/>
    </location>
</feature>
<evidence type="ECO:0000313" key="2">
    <source>
        <dbReference type="EMBL" id="CAA9578723.1"/>
    </source>
</evidence>
<protein>
    <submittedName>
        <fullName evidence="2">Uncharacterized protein</fullName>
    </submittedName>
</protein>
<dbReference type="AlphaFoldDB" id="A0A6J4VGE9"/>
<dbReference type="EMBL" id="CADCWG010000319">
    <property type="protein sequence ID" value="CAA9578723.1"/>
    <property type="molecule type" value="Genomic_DNA"/>
</dbReference>
<name>A0A6J4VGE9_9BACT</name>
<feature type="region of interest" description="Disordered" evidence="1">
    <location>
        <begin position="22"/>
        <end position="56"/>
    </location>
</feature>
<proteinExistence type="predicted"/>
<accession>A0A6J4VGE9</accession>
<gene>
    <name evidence="2" type="ORF">AVDCRST_MAG49-4536</name>
</gene>